<dbReference type="OrthoDB" id="197676at2759"/>
<dbReference type="GO" id="GO:0005634">
    <property type="term" value="C:nucleus"/>
    <property type="evidence" value="ECO:0007669"/>
    <property type="project" value="TreeGrafter"/>
</dbReference>
<evidence type="ECO:0000313" key="3">
    <source>
        <dbReference type="EMBL" id="KAG9329933.1"/>
    </source>
</evidence>
<protein>
    <recommendedName>
        <fullName evidence="2">SAP domain-containing protein</fullName>
    </recommendedName>
</protein>
<reference evidence="3" key="1">
    <citation type="thesis" date="2021" institute="BYU ScholarsArchive" country="Provo, UT, USA">
        <title>Applications of and Algorithms for Genome Assembly and Genomic Analyses with an Emphasis on Marine Teleosts.</title>
        <authorList>
            <person name="Pickett B.D."/>
        </authorList>
    </citation>
    <scope>NUCLEOTIDE SEQUENCE</scope>
    <source>
        <strain evidence="3">HI-2016</strain>
    </source>
</reference>
<feature type="region of interest" description="Disordered" evidence="1">
    <location>
        <begin position="87"/>
        <end position="127"/>
    </location>
</feature>
<dbReference type="GO" id="GO:0045944">
    <property type="term" value="P:positive regulation of transcription by RNA polymerase II"/>
    <property type="evidence" value="ECO:0007669"/>
    <property type="project" value="TreeGrafter"/>
</dbReference>
<feature type="compositionally biased region" description="Basic and acidic residues" evidence="1">
    <location>
        <begin position="392"/>
        <end position="402"/>
    </location>
</feature>
<dbReference type="SUPFAM" id="SSF68906">
    <property type="entry name" value="SAP domain"/>
    <property type="match status" value="1"/>
</dbReference>
<name>A0A8T2MQQ4_9TELE</name>
<dbReference type="Pfam" id="PF02037">
    <property type="entry name" value="SAP"/>
    <property type="match status" value="1"/>
</dbReference>
<evidence type="ECO:0000256" key="1">
    <source>
        <dbReference type="SAM" id="MobiDB-lite"/>
    </source>
</evidence>
<dbReference type="PANTHER" id="PTHR22793:SF12">
    <property type="entry name" value="MYOCARDIN-RELATED TRANSCRIPTION FACTOR, ISOFORM H"/>
    <property type="match status" value="1"/>
</dbReference>
<dbReference type="InterPro" id="IPR043451">
    <property type="entry name" value="Myocardin-like"/>
</dbReference>
<feature type="compositionally biased region" description="Low complexity" evidence="1">
    <location>
        <begin position="353"/>
        <end position="364"/>
    </location>
</feature>
<dbReference type="PROSITE" id="PS50800">
    <property type="entry name" value="SAP"/>
    <property type="match status" value="1"/>
</dbReference>
<feature type="region of interest" description="Disordered" evidence="1">
    <location>
        <begin position="26"/>
        <end position="62"/>
    </location>
</feature>
<evidence type="ECO:0000259" key="2">
    <source>
        <dbReference type="PROSITE" id="PS50800"/>
    </source>
</evidence>
<evidence type="ECO:0000313" key="4">
    <source>
        <dbReference type="Proteomes" id="UP000824540"/>
    </source>
</evidence>
<feature type="compositionally biased region" description="Basic and acidic residues" evidence="1">
    <location>
        <begin position="105"/>
        <end position="122"/>
    </location>
</feature>
<dbReference type="EMBL" id="JAFBMS010000837">
    <property type="protein sequence ID" value="KAG9329933.1"/>
    <property type="molecule type" value="Genomic_DNA"/>
</dbReference>
<dbReference type="GO" id="GO:0051145">
    <property type="term" value="P:smooth muscle cell differentiation"/>
    <property type="evidence" value="ECO:0007669"/>
    <property type="project" value="TreeGrafter"/>
</dbReference>
<dbReference type="Proteomes" id="UP000824540">
    <property type="component" value="Unassembled WGS sequence"/>
</dbReference>
<dbReference type="InterPro" id="IPR036361">
    <property type="entry name" value="SAP_dom_sf"/>
</dbReference>
<accession>A0A8T2MQQ4</accession>
<dbReference type="SMART" id="SM00513">
    <property type="entry name" value="SAP"/>
    <property type="match status" value="1"/>
</dbReference>
<dbReference type="InterPro" id="IPR003034">
    <property type="entry name" value="SAP_dom"/>
</dbReference>
<dbReference type="Gene3D" id="1.10.720.30">
    <property type="entry name" value="SAP domain"/>
    <property type="match status" value="1"/>
</dbReference>
<organism evidence="3 4">
    <name type="scientific">Albula glossodonta</name>
    <name type="common">roundjaw bonefish</name>
    <dbReference type="NCBI Taxonomy" id="121402"/>
    <lineage>
        <taxon>Eukaryota</taxon>
        <taxon>Metazoa</taxon>
        <taxon>Chordata</taxon>
        <taxon>Craniata</taxon>
        <taxon>Vertebrata</taxon>
        <taxon>Euteleostomi</taxon>
        <taxon>Actinopterygii</taxon>
        <taxon>Neopterygii</taxon>
        <taxon>Teleostei</taxon>
        <taxon>Albuliformes</taxon>
        <taxon>Albulidae</taxon>
        <taxon>Albula</taxon>
    </lineage>
</organism>
<comment type="caution">
    <text evidence="3">The sequence shown here is derived from an EMBL/GenBank/DDBJ whole genome shotgun (WGS) entry which is preliminary data.</text>
</comment>
<feature type="compositionally biased region" description="Pro residues" evidence="1">
    <location>
        <begin position="217"/>
        <end position="232"/>
    </location>
</feature>
<dbReference type="GO" id="GO:0003713">
    <property type="term" value="F:transcription coactivator activity"/>
    <property type="evidence" value="ECO:0007669"/>
    <property type="project" value="TreeGrafter"/>
</dbReference>
<gene>
    <name evidence="3" type="ORF">JZ751_028539</name>
</gene>
<dbReference type="PANTHER" id="PTHR22793">
    <property type="entry name" value="MYOCARDIN-RELATED TRANSCRIPTION FACTOR-RELATED"/>
    <property type="match status" value="1"/>
</dbReference>
<feature type="region of interest" description="Disordered" evidence="1">
    <location>
        <begin position="430"/>
        <end position="499"/>
    </location>
</feature>
<feature type="domain" description="SAP" evidence="2">
    <location>
        <begin position="299"/>
        <end position="333"/>
    </location>
</feature>
<keyword evidence="4" id="KW-1185">Reference proteome</keyword>
<feature type="region of interest" description="Disordered" evidence="1">
    <location>
        <begin position="332"/>
        <end position="402"/>
    </location>
</feature>
<feature type="compositionally biased region" description="Polar residues" evidence="1">
    <location>
        <begin position="479"/>
        <end position="499"/>
    </location>
</feature>
<feature type="region of interest" description="Disordered" evidence="1">
    <location>
        <begin position="180"/>
        <end position="242"/>
    </location>
</feature>
<dbReference type="AlphaFoldDB" id="A0A8T2MQQ4"/>
<proteinExistence type="predicted"/>
<sequence>MQPSTGKSAALLPGRDGEVQDVYAFDEDSSDAPCPKQLAKQLSSLRESRDTDAPSPAPKVTAGFLKHSTNEQPVCHPRAAAEPISMAAPGKAGPTLVKQSQPRAAPERGRVKRVREGLEGRGPRVRKLKYHQYIPPDQRAGPSELCEPHLDSAYAQTLQQQQIFLQLQILQHQHSYQALPAPKNTYVPSAPPKTRTSPPPPRKHVRPLRPPENTYIPLPPENTYAPPPPRPAPIKTHKPPPPPPKNILVAEMQNGSNRLTQNENGSLSTLNAVPCLKPVPVVPSPAPLSTNHTPLPAKLGEMKVARLRQELKLRGLPVSGTKFELCERLRPYQDSPQGVPESCSGSPAPPASPATSELSSLSSEEGGGATDSQGKTPPPSGHTLGALPQRSLPEEEQLREKEQLIQALKEQLQQEQRRVEELRSQLQGVGRWSQVTEGQGHKGVGPSPTSEEEESSGGSSNCLVRSVQPVAAEGEESHSNPQPDQPQATPGNQTLQPSNSISLQPIHTLQQPTFTDHTPRMKDPPCYEDAVKQTCSLQVPMVISQQMDDLFDILIETGEISPLVRQSLVFPAVTASVTTMPISTALSRPPPQIQMAPPTPNSDHVPSLVTLATDQQLPAFLEDALVGGAGAEQSKTLCCSLLDSPMEEALPPEAGPTFSPLDSGLNGMEWVDLTALAGSEWLDTHHLQVRLNWD</sequence>